<feature type="coiled-coil region" evidence="1">
    <location>
        <begin position="55"/>
        <end position="82"/>
    </location>
</feature>
<keyword evidence="3" id="KW-1185">Reference proteome</keyword>
<name>A0A1R2BFW1_9CILI</name>
<accession>A0A1R2BFW1</accession>
<comment type="caution">
    <text evidence="2">The sequence shown here is derived from an EMBL/GenBank/DDBJ whole genome shotgun (WGS) entry which is preliminary data.</text>
</comment>
<dbReference type="AlphaFoldDB" id="A0A1R2BFW1"/>
<dbReference type="Proteomes" id="UP000187209">
    <property type="component" value="Unassembled WGS sequence"/>
</dbReference>
<sequence>MEERITRLEAKLEELTNNPQVIKNFVVESIKTHFEDWVHDTLTISCITEEIDRRYKRTRNEILESSKDVKKLEKEIEDCKDNLKINFTDLCRMKNFVDDLAAELKLKAYNGDVYRIEHLLEEKCSLTYAHELFNKFHRYAKIEDCNILANNIQNLKSKIESEFQLKSETEFLLKDYDKKLSIQLKEFFTRDELRHSLGTMQTKLVLLENDFEAVKNGEDIRDQTLKQDVARIRAECADCVRLYKFEKLEEMIPKKANKSEFDVFVNKVNPKLDDFYMEILSIKRMIEDQEKVIGRLDEVLLQKASKTDMIILKESFSELPSSYQLEQIKMLKEFREKCDHQLQILEKSLNSLIKSFNETHPNKLTIDSEIKIIKNDMADMDNKISYKADASEMLEMMEKKASWEDFMHLAEAIETIHGQTKMLASQVATLAPQQKNLRAQSHKKITKKVVDIVMSTKLP</sequence>
<organism evidence="2 3">
    <name type="scientific">Stentor coeruleus</name>
    <dbReference type="NCBI Taxonomy" id="5963"/>
    <lineage>
        <taxon>Eukaryota</taxon>
        <taxon>Sar</taxon>
        <taxon>Alveolata</taxon>
        <taxon>Ciliophora</taxon>
        <taxon>Postciliodesmatophora</taxon>
        <taxon>Heterotrichea</taxon>
        <taxon>Heterotrichida</taxon>
        <taxon>Stentoridae</taxon>
        <taxon>Stentor</taxon>
    </lineage>
</organism>
<evidence type="ECO:0000313" key="3">
    <source>
        <dbReference type="Proteomes" id="UP000187209"/>
    </source>
</evidence>
<dbReference type="OrthoDB" id="424405at2759"/>
<keyword evidence="1" id="KW-0175">Coiled coil</keyword>
<protein>
    <submittedName>
        <fullName evidence="2">Uncharacterized protein</fullName>
    </submittedName>
</protein>
<dbReference type="EMBL" id="MPUH01000677">
    <property type="protein sequence ID" value="OMJ75663.1"/>
    <property type="molecule type" value="Genomic_DNA"/>
</dbReference>
<evidence type="ECO:0000313" key="2">
    <source>
        <dbReference type="EMBL" id="OMJ75663.1"/>
    </source>
</evidence>
<evidence type="ECO:0000256" key="1">
    <source>
        <dbReference type="SAM" id="Coils"/>
    </source>
</evidence>
<reference evidence="2 3" key="1">
    <citation type="submission" date="2016-11" db="EMBL/GenBank/DDBJ databases">
        <title>The macronuclear genome of Stentor coeruleus: a giant cell with tiny introns.</title>
        <authorList>
            <person name="Slabodnick M."/>
            <person name="Ruby J.G."/>
            <person name="Reiff S.B."/>
            <person name="Swart E.C."/>
            <person name="Gosai S."/>
            <person name="Prabakaran S."/>
            <person name="Witkowska E."/>
            <person name="Larue G.E."/>
            <person name="Fisher S."/>
            <person name="Freeman R.M."/>
            <person name="Gunawardena J."/>
            <person name="Chu W."/>
            <person name="Stover N.A."/>
            <person name="Gregory B.D."/>
            <person name="Nowacki M."/>
            <person name="Derisi J."/>
            <person name="Roy S.W."/>
            <person name="Marshall W.F."/>
            <person name="Sood P."/>
        </authorList>
    </citation>
    <scope>NUCLEOTIDE SEQUENCE [LARGE SCALE GENOMIC DNA]</scope>
    <source>
        <strain evidence="2">WM001</strain>
    </source>
</reference>
<gene>
    <name evidence="2" type="ORF">SteCoe_25155</name>
</gene>
<proteinExistence type="predicted"/>